<dbReference type="OrthoDB" id="658672at2759"/>
<dbReference type="AlphaFoldDB" id="A0A843XH34"/>
<sequence>MAIHALAAVLAKRPILHLLFRLSPLLWPFNLYLPQVRQLPEVCRTVCTASTLLAFRLRRIIAARVPRYRRAVHLLWDELRVDQPRRHPLNVLDDSSISSLLAVAI</sequence>
<reference evidence="2" key="1">
    <citation type="submission" date="2017-07" db="EMBL/GenBank/DDBJ databases">
        <title>Taro Niue Genome Assembly and Annotation.</title>
        <authorList>
            <person name="Atibalentja N."/>
            <person name="Keating K."/>
            <person name="Fields C.J."/>
        </authorList>
    </citation>
    <scope>NUCLEOTIDE SEQUENCE</scope>
    <source>
        <strain evidence="2">Niue_2</strain>
        <tissue evidence="2">Leaf</tissue>
    </source>
</reference>
<evidence type="ECO:0000256" key="1">
    <source>
        <dbReference type="SAM" id="SignalP"/>
    </source>
</evidence>
<organism evidence="2 3">
    <name type="scientific">Colocasia esculenta</name>
    <name type="common">Wild taro</name>
    <name type="synonym">Arum esculentum</name>
    <dbReference type="NCBI Taxonomy" id="4460"/>
    <lineage>
        <taxon>Eukaryota</taxon>
        <taxon>Viridiplantae</taxon>
        <taxon>Streptophyta</taxon>
        <taxon>Embryophyta</taxon>
        <taxon>Tracheophyta</taxon>
        <taxon>Spermatophyta</taxon>
        <taxon>Magnoliopsida</taxon>
        <taxon>Liliopsida</taxon>
        <taxon>Araceae</taxon>
        <taxon>Aroideae</taxon>
        <taxon>Colocasieae</taxon>
        <taxon>Colocasia</taxon>
    </lineage>
</organism>
<dbReference type="EMBL" id="NMUH01008524">
    <property type="protein sequence ID" value="MQM18908.1"/>
    <property type="molecule type" value="Genomic_DNA"/>
</dbReference>
<accession>A0A843XH34</accession>
<feature type="signal peptide" evidence="1">
    <location>
        <begin position="1"/>
        <end position="17"/>
    </location>
</feature>
<gene>
    <name evidence="2" type="ORF">Taro_051908</name>
</gene>
<name>A0A843XH34_COLES</name>
<keyword evidence="3" id="KW-1185">Reference proteome</keyword>
<evidence type="ECO:0008006" key="4">
    <source>
        <dbReference type="Google" id="ProtNLM"/>
    </source>
</evidence>
<evidence type="ECO:0000313" key="2">
    <source>
        <dbReference type="EMBL" id="MQM18908.1"/>
    </source>
</evidence>
<evidence type="ECO:0000313" key="3">
    <source>
        <dbReference type="Proteomes" id="UP000652761"/>
    </source>
</evidence>
<dbReference type="Proteomes" id="UP000652761">
    <property type="component" value="Unassembled WGS sequence"/>
</dbReference>
<proteinExistence type="predicted"/>
<keyword evidence="1" id="KW-0732">Signal</keyword>
<feature type="chain" id="PRO_5032823894" description="Secreted protein" evidence="1">
    <location>
        <begin position="18"/>
        <end position="105"/>
    </location>
</feature>
<comment type="caution">
    <text evidence="2">The sequence shown here is derived from an EMBL/GenBank/DDBJ whole genome shotgun (WGS) entry which is preliminary data.</text>
</comment>
<protein>
    <recommendedName>
        <fullName evidence="4">Secreted protein</fullName>
    </recommendedName>
</protein>